<reference evidence="1" key="1">
    <citation type="submission" date="2022-11" db="EMBL/GenBank/DDBJ databases">
        <authorList>
            <person name="Petersen C."/>
        </authorList>
    </citation>
    <scope>NUCLEOTIDE SEQUENCE</scope>
    <source>
        <strain evidence="1">IBT 23319</strain>
    </source>
</reference>
<dbReference type="RefSeq" id="XP_056503410.1">
    <property type="nucleotide sequence ID" value="XM_056640916.1"/>
</dbReference>
<dbReference type="Proteomes" id="UP001147733">
    <property type="component" value="Unassembled WGS sequence"/>
</dbReference>
<gene>
    <name evidence="1" type="ORF">N7469_001996</name>
</gene>
<evidence type="ECO:0000313" key="2">
    <source>
        <dbReference type="Proteomes" id="UP001147733"/>
    </source>
</evidence>
<accession>A0A9W9P9U1</accession>
<evidence type="ECO:0000313" key="1">
    <source>
        <dbReference type="EMBL" id="KAJ5240405.1"/>
    </source>
</evidence>
<protein>
    <submittedName>
        <fullName evidence="1">Uncharacterized protein</fullName>
    </submittedName>
</protein>
<reference evidence="1" key="2">
    <citation type="journal article" date="2023" name="IMA Fungus">
        <title>Comparative genomic study of the Penicillium genus elucidates a diverse pangenome and 15 lateral gene transfer events.</title>
        <authorList>
            <person name="Petersen C."/>
            <person name="Sorensen T."/>
            <person name="Nielsen M.R."/>
            <person name="Sondergaard T.E."/>
            <person name="Sorensen J.L."/>
            <person name="Fitzpatrick D.A."/>
            <person name="Frisvad J.C."/>
            <person name="Nielsen K.L."/>
        </authorList>
    </citation>
    <scope>NUCLEOTIDE SEQUENCE</scope>
    <source>
        <strain evidence="1">IBT 23319</strain>
    </source>
</reference>
<sequence>MPASYVFSAEKTHTIHQLLLVLNYLFVSAVLPEDKGALWKIIYRSVQDWEQSFVLQYSQLQSWLKDIRAALTDSQGLHTVSFGDLEMQIRYILFLLGQHALPEPSFFQAYFERPFGPYRPFGVGASVALICYAFMGISATDIRGYESAEIWARDESFFSLMLARSRKSPIFSAELSIEQLQVILGDLQRAFQNEEVRVASMKPRKLNISDRVEAIDYYIQGFLSLDPLLLPKISLVALGTKPLENCTRLELATLVANIFYDKHPVRNLDEGFKKIPDIMRSKPDRVLVTEMFHVKAWQETLQNATVKLSSGARDVHSDALYIKVFHAARASA</sequence>
<comment type="caution">
    <text evidence="1">The sequence shown here is derived from an EMBL/GenBank/DDBJ whole genome shotgun (WGS) entry which is preliminary data.</text>
</comment>
<dbReference type="OrthoDB" id="762982at2759"/>
<dbReference type="AlphaFoldDB" id="A0A9W9P9U1"/>
<dbReference type="GeneID" id="81380083"/>
<proteinExistence type="predicted"/>
<keyword evidence="2" id="KW-1185">Reference proteome</keyword>
<name>A0A9W9P9U1_PENCI</name>
<dbReference type="EMBL" id="JAPQKT010000002">
    <property type="protein sequence ID" value="KAJ5240405.1"/>
    <property type="molecule type" value="Genomic_DNA"/>
</dbReference>
<organism evidence="1 2">
    <name type="scientific">Penicillium citrinum</name>
    <dbReference type="NCBI Taxonomy" id="5077"/>
    <lineage>
        <taxon>Eukaryota</taxon>
        <taxon>Fungi</taxon>
        <taxon>Dikarya</taxon>
        <taxon>Ascomycota</taxon>
        <taxon>Pezizomycotina</taxon>
        <taxon>Eurotiomycetes</taxon>
        <taxon>Eurotiomycetidae</taxon>
        <taxon>Eurotiales</taxon>
        <taxon>Aspergillaceae</taxon>
        <taxon>Penicillium</taxon>
    </lineage>
</organism>